<name>A0A397QU53_9MOLU</name>
<keyword evidence="2" id="KW-0275">Fatty acid biosynthesis</keyword>
<protein>
    <recommendedName>
        <fullName evidence="2">Acetyl-coenzyme A carboxylase carboxyl transferase subunit beta</fullName>
        <shortName evidence="2">ACCase subunit beta</shortName>
        <shortName evidence="2">Acetyl-CoA carboxylase carboxyltransferase subunit beta</shortName>
        <ecNumber evidence="2">2.1.3.15</ecNumber>
    </recommendedName>
</protein>
<feature type="binding site" evidence="2">
    <location>
        <position position="44"/>
    </location>
    <ligand>
        <name>Zn(2+)</name>
        <dbReference type="ChEBI" id="CHEBI:29105"/>
    </ligand>
</feature>
<reference evidence="4 5" key="1">
    <citation type="submission" date="2018-08" db="EMBL/GenBank/DDBJ databases">
        <title>Genomic Encyclopedia of Archaeal and Bacterial Type Strains, Phase II (KMG-II): from individual species to whole genera.</title>
        <authorList>
            <person name="Goeker M."/>
        </authorList>
    </citation>
    <scope>NUCLEOTIDE SEQUENCE [LARGE SCALE GENOMIC DNA]</scope>
    <source>
        <strain evidence="4 5">ATCC 27112</strain>
    </source>
</reference>
<dbReference type="InterPro" id="IPR011762">
    <property type="entry name" value="COA_CT_N"/>
</dbReference>
<feature type="binding site" evidence="2">
    <location>
        <position position="47"/>
    </location>
    <ligand>
        <name>Zn(2+)</name>
        <dbReference type="ChEBI" id="CHEBI:29105"/>
    </ligand>
</feature>
<evidence type="ECO:0000256" key="2">
    <source>
        <dbReference type="HAMAP-Rule" id="MF_01395"/>
    </source>
</evidence>
<dbReference type="PRINTS" id="PR01070">
    <property type="entry name" value="ACCCTRFRASEB"/>
</dbReference>
<evidence type="ECO:0000313" key="5">
    <source>
        <dbReference type="Proteomes" id="UP000266506"/>
    </source>
</evidence>
<dbReference type="FunCoup" id="A0A397QU53">
    <property type="interactions" value="165"/>
</dbReference>
<keyword evidence="2" id="KW-0862">Zinc</keyword>
<keyword evidence="2" id="KW-0963">Cytoplasm</keyword>
<feature type="domain" description="CoA carboxyltransferase N-terminal" evidence="3">
    <location>
        <begin position="40"/>
        <end position="291"/>
    </location>
</feature>
<gene>
    <name evidence="2" type="primary">accD</name>
    <name evidence="4" type="ORF">EI71_01733</name>
</gene>
<dbReference type="GO" id="GO:0003989">
    <property type="term" value="F:acetyl-CoA carboxylase activity"/>
    <property type="evidence" value="ECO:0007669"/>
    <property type="project" value="InterPro"/>
</dbReference>
<comment type="cofactor">
    <cofactor evidence="2">
        <name>Zn(2+)</name>
        <dbReference type="ChEBI" id="CHEBI:29105"/>
    </cofactor>
    <text evidence="2">Binds 1 zinc ion per subunit.</text>
</comment>
<dbReference type="GO" id="GO:0009317">
    <property type="term" value="C:acetyl-CoA carboxylase complex"/>
    <property type="evidence" value="ECO:0007669"/>
    <property type="project" value="InterPro"/>
</dbReference>
<feature type="zinc finger region" description="C4-type" evidence="2">
    <location>
        <begin position="44"/>
        <end position="66"/>
    </location>
</feature>
<keyword evidence="2" id="KW-0863">Zinc-finger</keyword>
<evidence type="ECO:0000256" key="1">
    <source>
        <dbReference type="ARBA" id="ARBA00022679"/>
    </source>
</evidence>
<comment type="caution">
    <text evidence="4">The sequence shown here is derived from an EMBL/GenBank/DDBJ whole genome shotgun (WGS) entry which is preliminary data.</text>
</comment>
<comment type="function">
    <text evidence="2">Component of the acetyl coenzyme A carboxylase (ACC) complex. Biotin carboxylase (BC) catalyzes the carboxylation of biotin on its carrier protein (BCCP) and then the CO(2) group is transferred by the transcarboxylase to acetyl-CoA to form malonyl-CoA.</text>
</comment>
<dbReference type="EMBL" id="QXEV01000028">
    <property type="protein sequence ID" value="RIA64953.1"/>
    <property type="molecule type" value="Genomic_DNA"/>
</dbReference>
<dbReference type="PANTHER" id="PTHR42995:SF5">
    <property type="entry name" value="ACETYL-COENZYME A CARBOXYLASE CARBOXYL TRANSFERASE SUBUNIT BETA, CHLOROPLASTIC"/>
    <property type="match status" value="1"/>
</dbReference>
<feature type="binding site" evidence="2">
    <location>
        <position position="66"/>
    </location>
    <ligand>
        <name>Zn(2+)</name>
        <dbReference type="ChEBI" id="CHEBI:29105"/>
    </ligand>
</feature>
<proteinExistence type="inferred from homology"/>
<keyword evidence="2" id="KW-0443">Lipid metabolism</keyword>
<dbReference type="GO" id="GO:2001295">
    <property type="term" value="P:malonyl-CoA biosynthetic process"/>
    <property type="evidence" value="ECO:0007669"/>
    <property type="project" value="UniProtKB-UniRule"/>
</dbReference>
<evidence type="ECO:0000259" key="3">
    <source>
        <dbReference type="PROSITE" id="PS50980"/>
    </source>
</evidence>
<keyword evidence="2" id="KW-0547">Nucleotide-binding</keyword>
<dbReference type="InterPro" id="IPR029045">
    <property type="entry name" value="ClpP/crotonase-like_dom_sf"/>
</dbReference>
<dbReference type="RefSeq" id="WP_119016812.1">
    <property type="nucleotide sequence ID" value="NZ_QXEV01000028.1"/>
</dbReference>
<dbReference type="GO" id="GO:0005524">
    <property type="term" value="F:ATP binding"/>
    <property type="evidence" value="ECO:0007669"/>
    <property type="project" value="UniProtKB-KW"/>
</dbReference>
<dbReference type="Proteomes" id="UP000266506">
    <property type="component" value="Unassembled WGS sequence"/>
</dbReference>
<dbReference type="GO" id="GO:0006633">
    <property type="term" value="P:fatty acid biosynthetic process"/>
    <property type="evidence" value="ECO:0007669"/>
    <property type="project" value="UniProtKB-KW"/>
</dbReference>
<comment type="similarity">
    <text evidence="2">Belongs to the AccD/PCCB family.</text>
</comment>
<keyword evidence="2" id="KW-0067">ATP-binding</keyword>
<dbReference type="HAMAP" id="MF_01395">
    <property type="entry name" value="AcetylCoA_CT_beta"/>
    <property type="match status" value="1"/>
</dbReference>
<keyword evidence="2" id="KW-0276">Fatty acid metabolism</keyword>
<dbReference type="GO" id="GO:0008270">
    <property type="term" value="F:zinc ion binding"/>
    <property type="evidence" value="ECO:0007669"/>
    <property type="project" value="UniProtKB-UniRule"/>
</dbReference>
<comment type="catalytic activity">
    <reaction evidence="2">
        <text>N(6)-carboxybiotinyl-L-lysyl-[protein] + acetyl-CoA = N(6)-biotinyl-L-lysyl-[protein] + malonyl-CoA</text>
        <dbReference type="Rhea" id="RHEA:54728"/>
        <dbReference type="Rhea" id="RHEA-COMP:10505"/>
        <dbReference type="Rhea" id="RHEA-COMP:10506"/>
        <dbReference type="ChEBI" id="CHEBI:57288"/>
        <dbReference type="ChEBI" id="CHEBI:57384"/>
        <dbReference type="ChEBI" id="CHEBI:83144"/>
        <dbReference type="ChEBI" id="CHEBI:83145"/>
        <dbReference type="EC" id="2.1.3.15"/>
    </reaction>
</comment>
<comment type="subcellular location">
    <subcellularLocation>
        <location evidence="2">Cytoplasm</location>
    </subcellularLocation>
</comment>
<dbReference type="SUPFAM" id="SSF52096">
    <property type="entry name" value="ClpP/crotonase"/>
    <property type="match status" value="1"/>
</dbReference>
<dbReference type="InterPro" id="IPR034733">
    <property type="entry name" value="AcCoA_carboxyl_beta"/>
</dbReference>
<dbReference type="Pfam" id="PF01039">
    <property type="entry name" value="Carboxyl_trans"/>
    <property type="match status" value="1"/>
</dbReference>
<dbReference type="InParanoid" id="A0A397QU53"/>
<dbReference type="EC" id="2.1.3.15" evidence="2"/>
<dbReference type="GO" id="GO:0016743">
    <property type="term" value="F:carboxyl- or carbamoyltransferase activity"/>
    <property type="evidence" value="ECO:0007669"/>
    <property type="project" value="UniProtKB-UniRule"/>
</dbReference>
<keyword evidence="1 2" id="KW-0808">Transferase</keyword>
<keyword evidence="5" id="KW-1185">Reference proteome</keyword>
<dbReference type="Gene3D" id="3.90.226.10">
    <property type="entry name" value="2-enoyl-CoA Hydratase, Chain A, domain 1"/>
    <property type="match status" value="1"/>
</dbReference>
<dbReference type="PROSITE" id="PS50980">
    <property type="entry name" value="COA_CT_NTER"/>
    <property type="match status" value="1"/>
</dbReference>
<dbReference type="NCBIfam" id="TIGR00515">
    <property type="entry name" value="accD"/>
    <property type="match status" value="1"/>
</dbReference>
<keyword evidence="2" id="KW-0444">Lipid biosynthesis</keyword>
<dbReference type="PANTHER" id="PTHR42995">
    <property type="entry name" value="ACETYL-COENZYME A CARBOXYLASE CARBOXYL TRANSFERASE SUBUNIT BETA, CHLOROPLASTIC"/>
    <property type="match status" value="1"/>
</dbReference>
<feature type="binding site" evidence="2">
    <location>
        <position position="63"/>
    </location>
    <ligand>
        <name>Zn(2+)</name>
        <dbReference type="ChEBI" id="CHEBI:29105"/>
    </ligand>
</feature>
<evidence type="ECO:0000313" key="4">
    <source>
        <dbReference type="EMBL" id="RIA64953.1"/>
    </source>
</evidence>
<sequence>MENSFNKRKQEILEFNNAMEELNLRKKYAPQVPKEIPDDLIVKCPGCARLILKDNYILDHKVCPYCNHHGRLTSRERIIDVLDLGYEELFTNIKEKYIDFPDYENKLDKAKKATGEDESVMCVLGKIDGISVCVGVMDSFFMMGSMGSVCGERITRLIEFAEKKNLPLILFTTSGGARMQEGVISLFQMAKTSQALARFKEKGLYIAVLTDPTTGGVSASFASLADITIAEPNALIGFAGKRVIERTIKETLPKEFQTAEFLLEKGYLDMISDRKDLKQTLSLLLKLHNYK</sequence>
<keyword evidence="2" id="KW-0479">Metal-binding</keyword>
<dbReference type="AlphaFoldDB" id="A0A397QU53"/>
<dbReference type="OrthoDB" id="9772975at2"/>
<dbReference type="InterPro" id="IPR000438">
    <property type="entry name" value="Acetyl_CoA_COase_Trfase_b_su"/>
</dbReference>
<comment type="pathway">
    <text evidence="2">Lipid metabolism; malonyl-CoA biosynthesis; malonyl-CoA from acetyl-CoA: step 1/1.</text>
</comment>
<dbReference type="UniPathway" id="UPA00655">
    <property type="reaction ID" value="UER00711"/>
</dbReference>
<accession>A0A397QU53</accession>
<comment type="subunit">
    <text evidence="2">Acetyl-CoA carboxylase is a heterohexamer composed of biotin carboxyl carrier protein (AccB), biotin carboxylase (AccC) and two subunits each of ACCase subunit alpha (AccA) and ACCase subunit beta (AccD).</text>
</comment>
<organism evidence="4 5">
    <name type="scientific">Anaeroplasma bactoclasticum</name>
    <dbReference type="NCBI Taxonomy" id="2088"/>
    <lineage>
        <taxon>Bacteria</taxon>
        <taxon>Bacillati</taxon>
        <taxon>Mycoplasmatota</taxon>
        <taxon>Mollicutes</taxon>
        <taxon>Anaeroplasmatales</taxon>
        <taxon>Anaeroplasmataceae</taxon>
        <taxon>Anaeroplasma</taxon>
    </lineage>
</organism>